<evidence type="ECO:0000313" key="4">
    <source>
        <dbReference type="Proteomes" id="UP000271272"/>
    </source>
</evidence>
<dbReference type="OrthoDB" id="3253053at2"/>
<keyword evidence="2" id="KW-0812">Transmembrane</keyword>
<feature type="transmembrane region" description="Helical" evidence="2">
    <location>
        <begin position="93"/>
        <end position="115"/>
    </location>
</feature>
<dbReference type="AlphaFoldDB" id="A0A3P1V4L3"/>
<dbReference type="EMBL" id="RQZC01000010">
    <property type="protein sequence ID" value="RRD29152.1"/>
    <property type="molecule type" value="Genomic_DNA"/>
</dbReference>
<evidence type="ECO:0000256" key="2">
    <source>
        <dbReference type="SAM" id="Phobius"/>
    </source>
</evidence>
<feature type="region of interest" description="Disordered" evidence="1">
    <location>
        <begin position="25"/>
        <end position="85"/>
    </location>
</feature>
<proteinExistence type="predicted"/>
<comment type="caution">
    <text evidence="3">The sequence shown here is derived from an EMBL/GenBank/DDBJ whole genome shotgun (WGS) entry which is preliminary data.</text>
</comment>
<dbReference type="RefSeq" id="WP_124933840.1">
    <property type="nucleotide sequence ID" value="NZ_RQZC01000010.1"/>
</dbReference>
<name>A0A3P1V4L3_9ACTO</name>
<evidence type="ECO:0000256" key="1">
    <source>
        <dbReference type="SAM" id="MobiDB-lite"/>
    </source>
</evidence>
<protein>
    <submittedName>
        <fullName evidence="3">Uncharacterized protein</fullName>
    </submittedName>
</protein>
<accession>A0A3P1V4L3</accession>
<keyword evidence="2" id="KW-1133">Transmembrane helix</keyword>
<evidence type="ECO:0000313" key="3">
    <source>
        <dbReference type="EMBL" id="RRD29152.1"/>
    </source>
</evidence>
<keyword evidence="4" id="KW-1185">Reference proteome</keyword>
<dbReference type="Proteomes" id="UP000271272">
    <property type="component" value="Unassembled WGS sequence"/>
</dbReference>
<sequence>MASLYETDGQPRYGQRVSPEELAAVRAEQGLDPVPPSPAPRPAIDLPEGPSSGWKAPEGGVSLERWSDPSARRRRRGRSATSGRAAAPPARRWRILVVGLVLMLLVPALLIVGAINVSVDWSGTRSAVVGDSGAVYLDQGAHAMLYSGSGQPTIDCTITSPEGAAVLKDAGHESLPYASFTASSAGSYTISCPNGTEGLIVGPPMRPSRLMTASLMVVGAFLCGIAGLAVTVVGISRMRRPRA</sequence>
<feature type="transmembrane region" description="Helical" evidence="2">
    <location>
        <begin position="213"/>
        <end position="235"/>
    </location>
</feature>
<keyword evidence="2" id="KW-0472">Membrane</keyword>
<reference evidence="3 4" key="1">
    <citation type="submission" date="2018-11" db="EMBL/GenBank/DDBJ databases">
        <title>Genomes From Bacteria Associated with the Canine Oral Cavity: a Test Case for Automated Genome-Based Taxonomic Assignment.</title>
        <authorList>
            <person name="Coil D.A."/>
            <person name="Jospin G."/>
            <person name="Darling A.E."/>
            <person name="Wallis C."/>
            <person name="Davis I.J."/>
            <person name="Harris S."/>
            <person name="Eisen J.A."/>
            <person name="Holcombe L.J."/>
            <person name="O'Flynn C."/>
        </authorList>
    </citation>
    <scope>NUCLEOTIDE SEQUENCE [LARGE SCALE GENOMIC DNA]</scope>
    <source>
        <strain evidence="3 4">OH5050</strain>
    </source>
</reference>
<gene>
    <name evidence="3" type="ORF">EII10_07240</name>
</gene>
<organism evidence="3 4">
    <name type="scientific">Actinomyces bowdenii</name>
    <dbReference type="NCBI Taxonomy" id="131109"/>
    <lineage>
        <taxon>Bacteria</taxon>
        <taxon>Bacillati</taxon>
        <taxon>Actinomycetota</taxon>
        <taxon>Actinomycetes</taxon>
        <taxon>Actinomycetales</taxon>
        <taxon>Actinomycetaceae</taxon>
        <taxon>Actinomyces</taxon>
    </lineage>
</organism>